<dbReference type="SUPFAM" id="SSF47413">
    <property type="entry name" value="lambda repressor-like DNA-binding domains"/>
    <property type="match status" value="1"/>
</dbReference>
<reference evidence="1" key="1">
    <citation type="submission" date="2023-11" db="EMBL/GenBank/DDBJ databases">
        <title>Detection of rare carbapenemases in Enterobacterales - comparison of two colorimetric and two CIM-based carbapenemase assays.</title>
        <authorList>
            <person name="Schaffarczyk L."/>
            <person name="Noster J."/>
            <person name="Stelzer Y."/>
            <person name="Sattler J."/>
            <person name="Gatermann S."/>
            <person name="Hamprecht A."/>
        </authorList>
    </citation>
    <scope>NUCLEOTIDE SEQUENCE</scope>
    <source>
        <strain evidence="1">CIM-Carb-133</strain>
    </source>
</reference>
<dbReference type="Proteomes" id="UP001271725">
    <property type="component" value="Unassembled WGS sequence"/>
</dbReference>
<proteinExistence type="predicted"/>
<dbReference type="InterPro" id="IPR031856">
    <property type="entry name" value="YdaS_toxin-like"/>
</dbReference>
<sequence>MQLKDYLSQQRGNAKWLAKKLGISMPYLSQMASCTSAISPERAIEIERFTNGVVNRADCLPEKWMRIWPEFSPQAVESTTGKQMRL</sequence>
<evidence type="ECO:0000313" key="1">
    <source>
        <dbReference type="EMBL" id="MDX7149490.1"/>
    </source>
</evidence>
<organism evidence="1 2">
    <name type="scientific">Citrobacter portucalensis</name>
    <dbReference type="NCBI Taxonomy" id="1639133"/>
    <lineage>
        <taxon>Bacteria</taxon>
        <taxon>Pseudomonadati</taxon>
        <taxon>Pseudomonadota</taxon>
        <taxon>Gammaproteobacteria</taxon>
        <taxon>Enterobacterales</taxon>
        <taxon>Enterobacteriaceae</taxon>
        <taxon>Citrobacter</taxon>
        <taxon>Citrobacter freundii complex</taxon>
    </lineage>
</organism>
<name>A0AAW9ERE3_9ENTR</name>
<evidence type="ECO:0000313" key="2">
    <source>
        <dbReference type="Proteomes" id="UP001271725"/>
    </source>
</evidence>
<protein>
    <submittedName>
        <fullName evidence="1">YdaS family helix-turn-helix protein</fullName>
    </submittedName>
</protein>
<dbReference type="AlphaFoldDB" id="A0AAW9ERE3"/>
<gene>
    <name evidence="1" type="ORF">SJ265_17040</name>
</gene>
<dbReference type="Gene3D" id="1.10.260.40">
    <property type="entry name" value="lambda repressor-like DNA-binding domains"/>
    <property type="match status" value="1"/>
</dbReference>
<dbReference type="Pfam" id="PF15943">
    <property type="entry name" value="YdaS_toxin"/>
    <property type="match status" value="1"/>
</dbReference>
<dbReference type="EMBL" id="JAXABJ010000012">
    <property type="protein sequence ID" value="MDX7149490.1"/>
    <property type="molecule type" value="Genomic_DNA"/>
</dbReference>
<dbReference type="RefSeq" id="WP_193134109.1">
    <property type="nucleotide sequence ID" value="NZ_JAFHZG010000005.1"/>
</dbReference>
<dbReference type="InterPro" id="IPR010982">
    <property type="entry name" value="Lambda_DNA-bd_dom_sf"/>
</dbReference>
<dbReference type="GO" id="GO:0003677">
    <property type="term" value="F:DNA binding"/>
    <property type="evidence" value="ECO:0007669"/>
    <property type="project" value="InterPro"/>
</dbReference>
<accession>A0AAW9ERE3</accession>
<comment type="caution">
    <text evidence="1">The sequence shown here is derived from an EMBL/GenBank/DDBJ whole genome shotgun (WGS) entry which is preliminary data.</text>
</comment>